<sequence>MKIKIIIAILMVASSMLILQSASGGRAANGEMDCTGTPGSSGTCGGYCHTSAGLFPNPQLSIEVKDATGLGVTSYIPGQVYTLEFTVSSDGSPSGYGMQAVLLDGLNANAGTLLAVATDSTQITTISNGRSFVEHKGLNDLGLFRASWRAPVAGTGVITISGVGLASNGSGSTQGDDFSATASFVLTESIASQIDEIEAKGTVIQVFPNPSKGAFFVESQSESARWKIRVINLHGQLVYQEDAYLEPFKRHHLMLENLVRGIYWVEMSKEGQKEVVEIRIE</sequence>
<reference evidence="3" key="1">
    <citation type="submission" date="2022-09" db="EMBL/GenBank/DDBJ databases">
        <title>Aureispira anguillicida sp. nov., isolated from Leptocephalus of Japanese eel Anguilla japonica.</title>
        <authorList>
            <person name="Yuasa K."/>
            <person name="Mekata T."/>
            <person name="Ikunari K."/>
        </authorList>
    </citation>
    <scope>NUCLEOTIDE SEQUENCE</scope>
    <source>
        <strain evidence="3">EL160426</strain>
    </source>
</reference>
<dbReference type="KEGG" id="aup:AsAng_0025090"/>
<dbReference type="Pfam" id="PF18962">
    <property type="entry name" value="Por_Secre_tail"/>
    <property type="match status" value="1"/>
</dbReference>
<keyword evidence="4" id="KW-1185">Reference proteome</keyword>
<feature type="domain" description="Secretion system C-terminal sorting" evidence="2">
    <location>
        <begin position="206"/>
        <end position="275"/>
    </location>
</feature>
<protein>
    <submittedName>
        <fullName evidence="3">T9SS type A sorting domain-containing protein</fullName>
    </submittedName>
</protein>
<feature type="chain" id="PRO_5037620667" evidence="1">
    <location>
        <begin position="28"/>
        <end position="281"/>
    </location>
</feature>
<dbReference type="NCBIfam" id="TIGR04183">
    <property type="entry name" value="Por_Secre_tail"/>
    <property type="match status" value="1"/>
</dbReference>
<dbReference type="Gene3D" id="2.60.40.4060">
    <property type="entry name" value="Reeler domain"/>
    <property type="match status" value="1"/>
</dbReference>
<feature type="signal peptide" evidence="1">
    <location>
        <begin position="1"/>
        <end position="27"/>
    </location>
</feature>
<dbReference type="NCBIfam" id="NF041895">
    <property type="entry name" value="choice_anch_V"/>
    <property type="match status" value="1"/>
</dbReference>
<dbReference type="AlphaFoldDB" id="A0A915YES0"/>
<dbReference type="Proteomes" id="UP001060919">
    <property type="component" value="Chromosome"/>
</dbReference>
<dbReference type="InterPro" id="IPR042307">
    <property type="entry name" value="Reeler_sf"/>
</dbReference>
<organism evidence="3 4">
    <name type="scientific">Aureispira anguillae</name>
    <dbReference type="NCBI Taxonomy" id="2864201"/>
    <lineage>
        <taxon>Bacteria</taxon>
        <taxon>Pseudomonadati</taxon>
        <taxon>Bacteroidota</taxon>
        <taxon>Saprospiria</taxon>
        <taxon>Saprospirales</taxon>
        <taxon>Saprospiraceae</taxon>
        <taxon>Aureispira</taxon>
    </lineage>
</organism>
<gene>
    <name evidence="3" type="ORF">AsAng_0025090</name>
</gene>
<proteinExistence type="predicted"/>
<dbReference type="InterPro" id="IPR026444">
    <property type="entry name" value="Secre_tail"/>
</dbReference>
<dbReference type="RefSeq" id="WP_264792939.1">
    <property type="nucleotide sequence ID" value="NZ_AP026867.1"/>
</dbReference>
<evidence type="ECO:0000313" key="4">
    <source>
        <dbReference type="Proteomes" id="UP001060919"/>
    </source>
</evidence>
<name>A0A915YES0_9BACT</name>
<evidence type="ECO:0000256" key="1">
    <source>
        <dbReference type="SAM" id="SignalP"/>
    </source>
</evidence>
<dbReference type="EMBL" id="AP026867">
    <property type="protein sequence ID" value="BDS11795.1"/>
    <property type="molecule type" value="Genomic_DNA"/>
</dbReference>
<evidence type="ECO:0000313" key="3">
    <source>
        <dbReference type="EMBL" id="BDS11795.1"/>
    </source>
</evidence>
<evidence type="ECO:0000259" key="2">
    <source>
        <dbReference type="Pfam" id="PF18962"/>
    </source>
</evidence>
<keyword evidence="1" id="KW-0732">Signal</keyword>
<accession>A0A915YES0</accession>